<comment type="caution">
    <text evidence="5">Lacks conserved residue(s) required for the propagation of feature annotation.</text>
</comment>
<accession>A0AAP5NMM1</accession>
<dbReference type="GO" id="GO:0046279">
    <property type="term" value="P:3,4-dihydroxybenzoate biosynthetic process"/>
    <property type="evidence" value="ECO:0007669"/>
    <property type="project" value="TreeGrafter"/>
</dbReference>
<reference evidence="7 9" key="1">
    <citation type="submission" date="2023-03" db="EMBL/GenBank/DDBJ databases">
        <authorList>
            <person name="Shen W."/>
            <person name="Cai J."/>
        </authorList>
    </citation>
    <scope>NUCLEOTIDE SEQUENCE</scope>
    <source>
        <strain evidence="7">P55-2</strain>
        <strain evidence="6 9">P72-2</strain>
    </source>
</reference>
<dbReference type="InterPro" id="IPR050146">
    <property type="entry name" value="Type-I_3-dehydroquinase"/>
</dbReference>
<dbReference type="GO" id="GO:0003855">
    <property type="term" value="F:3-dehydroquinate dehydratase activity"/>
    <property type="evidence" value="ECO:0007669"/>
    <property type="project" value="UniProtKB-UniRule"/>
</dbReference>
<feature type="binding site" evidence="5">
    <location>
        <position position="235"/>
    </location>
    <ligand>
        <name>3-dehydroquinate</name>
        <dbReference type="ChEBI" id="CHEBI:32364"/>
    </ligand>
</feature>
<evidence type="ECO:0000313" key="6">
    <source>
        <dbReference type="EMBL" id="MDT2596349.1"/>
    </source>
</evidence>
<gene>
    <name evidence="5 7" type="primary">aroD</name>
    <name evidence="7" type="ORF">P7D36_05520</name>
    <name evidence="6" type="ORF">P7D39_04825</name>
</gene>
<dbReference type="InterPro" id="IPR013785">
    <property type="entry name" value="Aldolase_TIM"/>
</dbReference>
<dbReference type="FunFam" id="3.20.20.70:FF:000047">
    <property type="entry name" value="3-dehydroquinate dehydratase"/>
    <property type="match status" value="1"/>
</dbReference>
<dbReference type="PROSITE" id="PS01028">
    <property type="entry name" value="DEHYDROQUINASE_I"/>
    <property type="match status" value="1"/>
</dbReference>
<proteinExistence type="inferred from homology"/>
<evidence type="ECO:0000256" key="4">
    <source>
        <dbReference type="ARBA" id="ARBA00023270"/>
    </source>
</evidence>
<name>A0AAP5NMM1_9ENTE</name>
<feature type="active site" description="Proton donor/acceptor" evidence="5">
    <location>
        <position position="142"/>
    </location>
</feature>
<feature type="binding site" evidence="5">
    <location>
        <position position="231"/>
    </location>
    <ligand>
        <name>3-dehydroquinate</name>
        <dbReference type="ChEBI" id="CHEBI:32364"/>
    </ligand>
</feature>
<comment type="function">
    <text evidence="5">Involved in the third step of the chorismate pathway, which leads to the biosynthesis of aromatic amino acids. Catalyzes the cis-dehydration of 3-dehydroquinate (DHQ) and introduces the first double bond of the aromatic ring to yield 3-dehydroshikimate.</text>
</comment>
<comment type="subunit">
    <text evidence="5">Homodimer.</text>
</comment>
<dbReference type="InterPro" id="IPR001381">
    <property type="entry name" value="DHquinase_I"/>
</dbReference>
<comment type="caution">
    <text evidence="7">The sequence shown here is derived from an EMBL/GenBank/DDBJ whole genome shotgun (WGS) entry which is preliminary data.</text>
</comment>
<dbReference type="RefSeq" id="WP_170999775.1">
    <property type="nucleotide sequence ID" value="NZ_JARPYR010000007.1"/>
</dbReference>
<evidence type="ECO:0000313" key="8">
    <source>
        <dbReference type="Proteomes" id="UP001245561"/>
    </source>
</evidence>
<evidence type="ECO:0000256" key="3">
    <source>
        <dbReference type="ARBA" id="ARBA00023239"/>
    </source>
</evidence>
<feature type="active site" description="Schiff-base intermediate with substrate" evidence="5">
    <location>
        <position position="169"/>
    </location>
</feature>
<evidence type="ECO:0000313" key="9">
    <source>
        <dbReference type="Proteomes" id="UP001256547"/>
    </source>
</evidence>
<keyword evidence="3 5" id="KW-0456">Lyase</keyword>
<keyword evidence="4 5" id="KW-0704">Schiff base</keyword>
<comment type="catalytic activity">
    <reaction evidence="1 5">
        <text>3-dehydroquinate = 3-dehydroshikimate + H2O</text>
        <dbReference type="Rhea" id="RHEA:21096"/>
        <dbReference type="ChEBI" id="CHEBI:15377"/>
        <dbReference type="ChEBI" id="CHEBI:16630"/>
        <dbReference type="ChEBI" id="CHEBI:32364"/>
        <dbReference type="EC" id="4.2.1.10"/>
    </reaction>
</comment>
<feature type="binding site" evidence="5">
    <location>
        <position position="212"/>
    </location>
    <ligand>
        <name>3-dehydroquinate</name>
        <dbReference type="ChEBI" id="CHEBI:32364"/>
    </ligand>
</feature>
<evidence type="ECO:0000256" key="5">
    <source>
        <dbReference type="HAMAP-Rule" id="MF_00214"/>
    </source>
</evidence>
<feature type="binding site" evidence="5">
    <location>
        <begin position="46"/>
        <end position="48"/>
    </location>
    <ligand>
        <name>3-dehydroquinate</name>
        <dbReference type="ChEBI" id="CHEBI:32364"/>
    </ligand>
</feature>
<dbReference type="SUPFAM" id="SSF51569">
    <property type="entry name" value="Aldolase"/>
    <property type="match status" value="1"/>
</dbReference>
<evidence type="ECO:0000256" key="1">
    <source>
        <dbReference type="ARBA" id="ARBA00001864"/>
    </source>
</evidence>
<keyword evidence="9" id="KW-1185">Reference proteome</keyword>
<feature type="binding site" evidence="5">
    <location>
        <position position="81"/>
    </location>
    <ligand>
        <name>3-dehydroquinate</name>
        <dbReference type="ChEBI" id="CHEBI:32364"/>
    </ligand>
</feature>
<dbReference type="EMBL" id="JARPYT010000006">
    <property type="protein sequence ID" value="MDT2636970.1"/>
    <property type="molecule type" value="Genomic_DNA"/>
</dbReference>
<keyword evidence="5" id="KW-0028">Amino-acid biosynthesis</keyword>
<dbReference type="PANTHER" id="PTHR43699:SF1">
    <property type="entry name" value="3-DEHYDROQUINATE DEHYDRATASE"/>
    <property type="match status" value="1"/>
</dbReference>
<dbReference type="InterPro" id="IPR018508">
    <property type="entry name" value="3-dehydroquinate_DH_AS"/>
</dbReference>
<dbReference type="EC" id="4.2.1.10" evidence="5"/>
<keyword evidence="2 5" id="KW-0057">Aromatic amino acid biosynthesis</keyword>
<dbReference type="CDD" id="cd00502">
    <property type="entry name" value="DHQase_I"/>
    <property type="match status" value="1"/>
</dbReference>
<sequence>MKTVTVGQVTIGTGQPKIIVPMVGKTESELLTEAKMIHSLDCDLVEWRIDFFDHVQVPQIVAKLSHTLKTILKKPLLITFRTKKEGGVCELSDADYFALYQTIIAEGCLDLLDIELFMPEENVAETIDLAHKNNIKVILCNHDFNQTPAKKEIVTRLQKMQNKGADICKIAVMPQNTADVLTLLAATREMYEEHADVPLITMSMGSLGMISRVSGQLFGSAATFGSAKTASAPGQIPVAELRKMLSTLKLTQ</sequence>
<dbReference type="EMBL" id="JARPYR010000007">
    <property type="protein sequence ID" value="MDT2596349.1"/>
    <property type="molecule type" value="Genomic_DNA"/>
</dbReference>
<dbReference type="GO" id="GO:0009073">
    <property type="term" value="P:aromatic amino acid family biosynthetic process"/>
    <property type="evidence" value="ECO:0007669"/>
    <property type="project" value="UniProtKB-KW"/>
</dbReference>
<evidence type="ECO:0000256" key="2">
    <source>
        <dbReference type="ARBA" id="ARBA00023141"/>
    </source>
</evidence>
<dbReference type="AlphaFoldDB" id="A0AAP5NMM1"/>
<organism evidence="7 8">
    <name type="scientific">Enterococcus dongliensis</name>
    <dbReference type="NCBI Taxonomy" id="2559925"/>
    <lineage>
        <taxon>Bacteria</taxon>
        <taxon>Bacillati</taxon>
        <taxon>Bacillota</taxon>
        <taxon>Bacilli</taxon>
        <taxon>Lactobacillales</taxon>
        <taxon>Enterococcaceae</taxon>
        <taxon>Enterococcus</taxon>
    </lineage>
</organism>
<dbReference type="GO" id="GO:0008652">
    <property type="term" value="P:amino acid biosynthetic process"/>
    <property type="evidence" value="ECO:0007669"/>
    <property type="project" value="UniProtKB-KW"/>
</dbReference>
<dbReference type="PANTHER" id="PTHR43699">
    <property type="entry name" value="3-DEHYDROQUINATE DEHYDRATASE"/>
    <property type="match status" value="1"/>
</dbReference>
<dbReference type="GO" id="GO:0009423">
    <property type="term" value="P:chorismate biosynthetic process"/>
    <property type="evidence" value="ECO:0007669"/>
    <property type="project" value="UniProtKB-UniRule"/>
</dbReference>
<dbReference type="Pfam" id="PF01487">
    <property type="entry name" value="DHquinase_I"/>
    <property type="match status" value="1"/>
</dbReference>
<dbReference type="Gene3D" id="3.20.20.70">
    <property type="entry name" value="Aldolase class I"/>
    <property type="match status" value="1"/>
</dbReference>
<comment type="pathway">
    <text evidence="5">Metabolic intermediate biosynthesis; chorismate biosynthesis; chorismate from D-erythrose 4-phosphate and phosphoenolpyruvate: step 3/7.</text>
</comment>
<dbReference type="NCBIfam" id="TIGR01093">
    <property type="entry name" value="aroD"/>
    <property type="match status" value="1"/>
</dbReference>
<comment type="similarity">
    <text evidence="5">Belongs to the type-I 3-dehydroquinase family.</text>
</comment>
<dbReference type="Proteomes" id="UP001245561">
    <property type="component" value="Unassembled WGS sequence"/>
</dbReference>
<protein>
    <recommendedName>
        <fullName evidence="5">3-dehydroquinate dehydratase</fullName>
        <shortName evidence="5">3-dehydroquinase</shortName>
        <ecNumber evidence="5">4.2.1.10</ecNumber>
    </recommendedName>
    <alternativeName>
        <fullName evidence="5">Type I DHQase</fullName>
    </alternativeName>
    <alternativeName>
        <fullName evidence="5">Type I dehydroquinase</fullName>
        <shortName evidence="5">DHQ1</shortName>
    </alternativeName>
</protein>
<dbReference type="HAMAP" id="MF_00214">
    <property type="entry name" value="AroD"/>
    <property type="match status" value="1"/>
</dbReference>
<evidence type="ECO:0000313" key="7">
    <source>
        <dbReference type="EMBL" id="MDT2636970.1"/>
    </source>
</evidence>
<dbReference type="Proteomes" id="UP001256547">
    <property type="component" value="Unassembled WGS sequence"/>
</dbReference>